<reference evidence="2 3" key="1">
    <citation type="submission" date="2020-08" db="EMBL/GenBank/DDBJ databases">
        <title>Genomic Encyclopedia of Type Strains, Phase IV (KMG-IV): sequencing the most valuable type-strain genomes for metagenomic binning, comparative biology and taxonomic classification.</title>
        <authorList>
            <person name="Goeker M."/>
        </authorList>
    </citation>
    <scope>NUCLEOTIDE SEQUENCE [LARGE SCALE GENOMIC DNA]</scope>
    <source>
        <strain evidence="2 3">DSM 102255</strain>
    </source>
</reference>
<keyword evidence="1" id="KW-1133">Transmembrane helix</keyword>
<dbReference type="InterPro" id="IPR011990">
    <property type="entry name" value="TPR-like_helical_dom_sf"/>
</dbReference>
<proteinExistence type="predicted"/>
<organism evidence="2 3">
    <name type="scientific">Sphingobium subterraneum</name>
    <dbReference type="NCBI Taxonomy" id="627688"/>
    <lineage>
        <taxon>Bacteria</taxon>
        <taxon>Pseudomonadati</taxon>
        <taxon>Pseudomonadota</taxon>
        <taxon>Alphaproteobacteria</taxon>
        <taxon>Sphingomonadales</taxon>
        <taxon>Sphingomonadaceae</taxon>
        <taxon>Sphingobium</taxon>
    </lineage>
</organism>
<sequence length="212" mass="22452">MGWISAIGLAVLAAGAIIAIGRLPRTSWELVGAALLIGIAGYAWQGSPSLAGSPRSVKDVTPVFDEKLAEQRRAIGERYGAAGQWLIMSDGLGRAGKTKDAANILISGLRDNPRDPNLWVGMGNALVSHGNGILSPAAEYSYRRAMELAPDELSAPYFFGLALANSGQLDGARSLWAGMVEKLPENSELRTELESKIALIDRAQMAQPAGPR</sequence>
<keyword evidence="1" id="KW-0472">Membrane</keyword>
<protein>
    <submittedName>
        <fullName evidence="2">Cytochrome c-type biogenesis protein CcmH/NrfG</fullName>
    </submittedName>
</protein>
<keyword evidence="1" id="KW-0812">Transmembrane</keyword>
<evidence type="ECO:0000256" key="1">
    <source>
        <dbReference type="SAM" id="Phobius"/>
    </source>
</evidence>
<keyword evidence="3" id="KW-1185">Reference proteome</keyword>
<accession>A0A841J1X1</accession>
<feature type="transmembrane region" description="Helical" evidence="1">
    <location>
        <begin position="26"/>
        <end position="44"/>
    </location>
</feature>
<dbReference type="EMBL" id="JACIJP010000002">
    <property type="protein sequence ID" value="MBB6124352.1"/>
    <property type="molecule type" value="Genomic_DNA"/>
</dbReference>
<dbReference type="Proteomes" id="UP000552700">
    <property type="component" value="Unassembled WGS sequence"/>
</dbReference>
<evidence type="ECO:0000313" key="3">
    <source>
        <dbReference type="Proteomes" id="UP000552700"/>
    </source>
</evidence>
<dbReference type="Gene3D" id="1.25.40.10">
    <property type="entry name" value="Tetratricopeptide repeat domain"/>
    <property type="match status" value="1"/>
</dbReference>
<gene>
    <name evidence="2" type="ORF">FHS92_002081</name>
</gene>
<evidence type="ECO:0000313" key="2">
    <source>
        <dbReference type="EMBL" id="MBB6124352.1"/>
    </source>
</evidence>
<name>A0A841J1X1_9SPHN</name>
<comment type="caution">
    <text evidence="2">The sequence shown here is derived from an EMBL/GenBank/DDBJ whole genome shotgun (WGS) entry which is preliminary data.</text>
</comment>
<dbReference type="AlphaFoldDB" id="A0A841J1X1"/>
<dbReference type="SUPFAM" id="SSF48452">
    <property type="entry name" value="TPR-like"/>
    <property type="match status" value="1"/>
</dbReference>